<accession>A0A834PBR3</accession>
<sequence>MGVTFVFEIKGKRRNKEEEEEEGEEGEKEGGGGGGEEEEGKKHSVKYGNWRGTGQLGTTKWLNGWKGSSTSNHRVQPLEKAQRLLPPT</sequence>
<feature type="region of interest" description="Disordered" evidence="1">
    <location>
        <begin position="1"/>
        <end position="88"/>
    </location>
</feature>
<name>A0A834PBR3_VESPE</name>
<evidence type="ECO:0000313" key="2">
    <source>
        <dbReference type="EMBL" id="KAF7435048.1"/>
    </source>
</evidence>
<dbReference type="AlphaFoldDB" id="A0A834PBR3"/>
<protein>
    <submittedName>
        <fullName evidence="2">Uncharacterized protein</fullName>
    </submittedName>
</protein>
<evidence type="ECO:0000256" key="1">
    <source>
        <dbReference type="SAM" id="MobiDB-lite"/>
    </source>
</evidence>
<gene>
    <name evidence="2" type="ORF">H0235_003239</name>
</gene>
<comment type="caution">
    <text evidence="2">The sequence shown here is derived from an EMBL/GenBank/DDBJ whole genome shotgun (WGS) entry which is preliminary data.</text>
</comment>
<feature type="compositionally biased region" description="Polar residues" evidence="1">
    <location>
        <begin position="56"/>
        <end position="74"/>
    </location>
</feature>
<evidence type="ECO:0000313" key="3">
    <source>
        <dbReference type="Proteomes" id="UP000600918"/>
    </source>
</evidence>
<feature type="compositionally biased region" description="Acidic residues" evidence="1">
    <location>
        <begin position="18"/>
        <end position="27"/>
    </location>
</feature>
<dbReference type="Proteomes" id="UP000600918">
    <property type="component" value="Unassembled WGS sequence"/>
</dbReference>
<keyword evidence="3" id="KW-1185">Reference proteome</keyword>
<proteinExistence type="predicted"/>
<reference evidence="2" key="1">
    <citation type="journal article" date="2020" name="G3 (Bethesda)">
        <title>High-Quality Assemblies for Three Invasive Social Wasps from the &lt;i&gt;Vespula&lt;/i&gt; Genus.</title>
        <authorList>
            <person name="Harrop T.W.R."/>
            <person name="Guhlin J."/>
            <person name="McLaughlin G.M."/>
            <person name="Permina E."/>
            <person name="Stockwell P."/>
            <person name="Gilligan J."/>
            <person name="Le Lec M.F."/>
            <person name="Gruber M.A.M."/>
            <person name="Quinn O."/>
            <person name="Lovegrove M."/>
            <person name="Duncan E.J."/>
            <person name="Remnant E.J."/>
            <person name="Van Eeckhoven J."/>
            <person name="Graham B."/>
            <person name="Knapp R.A."/>
            <person name="Langford K.W."/>
            <person name="Kronenberg Z."/>
            <person name="Press M.O."/>
            <person name="Eacker S.M."/>
            <person name="Wilson-Rankin E.E."/>
            <person name="Purcell J."/>
            <person name="Lester P.J."/>
            <person name="Dearden P.K."/>
        </authorList>
    </citation>
    <scope>NUCLEOTIDE SEQUENCE</scope>
    <source>
        <strain evidence="2">Volc-1</strain>
    </source>
</reference>
<dbReference type="EMBL" id="JACSDY010000002">
    <property type="protein sequence ID" value="KAF7435048.1"/>
    <property type="molecule type" value="Genomic_DNA"/>
</dbReference>
<organism evidence="2 3">
    <name type="scientific">Vespula pensylvanica</name>
    <name type="common">Western yellow jacket</name>
    <name type="synonym">Wasp</name>
    <dbReference type="NCBI Taxonomy" id="30213"/>
    <lineage>
        <taxon>Eukaryota</taxon>
        <taxon>Metazoa</taxon>
        <taxon>Ecdysozoa</taxon>
        <taxon>Arthropoda</taxon>
        <taxon>Hexapoda</taxon>
        <taxon>Insecta</taxon>
        <taxon>Pterygota</taxon>
        <taxon>Neoptera</taxon>
        <taxon>Endopterygota</taxon>
        <taxon>Hymenoptera</taxon>
        <taxon>Apocrita</taxon>
        <taxon>Aculeata</taxon>
        <taxon>Vespoidea</taxon>
        <taxon>Vespidae</taxon>
        <taxon>Vespinae</taxon>
        <taxon>Vespula</taxon>
    </lineage>
</organism>